<reference evidence="3" key="1">
    <citation type="submission" date="2023-07" db="EMBL/GenBank/DDBJ databases">
        <authorList>
            <consortium name="AG Swart"/>
            <person name="Singh M."/>
            <person name="Singh A."/>
            <person name="Seah K."/>
            <person name="Emmerich C."/>
        </authorList>
    </citation>
    <scope>NUCLEOTIDE SEQUENCE</scope>
    <source>
        <strain evidence="3">DP1</strain>
    </source>
</reference>
<dbReference type="SUPFAM" id="SSF51735">
    <property type="entry name" value="NAD(P)-binding Rossmann-fold domains"/>
    <property type="match status" value="1"/>
</dbReference>
<keyword evidence="4" id="KW-1185">Reference proteome</keyword>
<gene>
    <name evidence="3" type="ORF">ECRASSUSDP1_LOCUS17231</name>
</gene>
<dbReference type="AlphaFoldDB" id="A0AAD1XNM5"/>
<evidence type="ECO:0000256" key="2">
    <source>
        <dbReference type="ARBA" id="ARBA00023002"/>
    </source>
</evidence>
<dbReference type="InterPro" id="IPR036291">
    <property type="entry name" value="NAD(P)-bd_dom_sf"/>
</dbReference>
<protein>
    <submittedName>
        <fullName evidence="3">Uncharacterized protein</fullName>
    </submittedName>
</protein>
<dbReference type="InterPro" id="IPR051019">
    <property type="entry name" value="VLCFA-Steroid_DH"/>
</dbReference>
<dbReference type="Proteomes" id="UP001295684">
    <property type="component" value="Unassembled WGS sequence"/>
</dbReference>
<sequence>MIGRSKDKLEKSEKRVQEANKSIQIKILVVDLAETIDVGFYNDVSEKIKNLDVSILVNNAGWGEACHFDDITLDWHLSNLRVNSGAPIMLTYKLINHFLARKSKSAIVNVSSATQDAPIPFMGVYPGSKRYLAILSYYLKDNYGDKIDIQDLTPGFVTTKIVNHYEGRDSISPEKCVQCSIRDLGQEFTCMPVPAHSFAIQLFHTLYRFCHLLFKILISKEERKELSQ</sequence>
<dbReference type="PANTHER" id="PTHR43899">
    <property type="entry name" value="RH59310P"/>
    <property type="match status" value="1"/>
</dbReference>
<dbReference type="PRINTS" id="PR00081">
    <property type="entry name" value="GDHRDH"/>
</dbReference>
<evidence type="ECO:0000256" key="1">
    <source>
        <dbReference type="ARBA" id="ARBA00006484"/>
    </source>
</evidence>
<comment type="similarity">
    <text evidence="1">Belongs to the short-chain dehydrogenases/reductases (SDR) family.</text>
</comment>
<evidence type="ECO:0000313" key="4">
    <source>
        <dbReference type="Proteomes" id="UP001295684"/>
    </source>
</evidence>
<name>A0AAD1XNM5_EUPCR</name>
<dbReference type="PANTHER" id="PTHR43899:SF13">
    <property type="entry name" value="RH59310P"/>
    <property type="match status" value="1"/>
</dbReference>
<evidence type="ECO:0000313" key="3">
    <source>
        <dbReference type="EMBL" id="CAI2375865.1"/>
    </source>
</evidence>
<dbReference type="EMBL" id="CAMPGE010017371">
    <property type="protein sequence ID" value="CAI2375865.1"/>
    <property type="molecule type" value="Genomic_DNA"/>
</dbReference>
<dbReference type="InterPro" id="IPR002347">
    <property type="entry name" value="SDR_fam"/>
</dbReference>
<dbReference type="Gene3D" id="3.40.50.720">
    <property type="entry name" value="NAD(P)-binding Rossmann-like Domain"/>
    <property type="match status" value="1"/>
</dbReference>
<dbReference type="GO" id="GO:0016491">
    <property type="term" value="F:oxidoreductase activity"/>
    <property type="evidence" value="ECO:0007669"/>
    <property type="project" value="UniProtKB-KW"/>
</dbReference>
<comment type="caution">
    <text evidence="3">The sequence shown here is derived from an EMBL/GenBank/DDBJ whole genome shotgun (WGS) entry which is preliminary data.</text>
</comment>
<accession>A0AAD1XNM5</accession>
<organism evidence="3 4">
    <name type="scientific">Euplotes crassus</name>
    <dbReference type="NCBI Taxonomy" id="5936"/>
    <lineage>
        <taxon>Eukaryota</taxon>
        <taxon>Sar</taxon>
        <taxon>Alveolata</taxon>
        <taxon>Ciliophora</taxon>
        <taxon>Intramacronucleata</taxon>
        <taxon>Spirotrichea</taxon>
        <taxon>Hypotrichia</taxon>
        <taxon>Euplotida</taxon>
        <taxon>Euplotidae</taxon>
        <taxon>Moneuplotes</taxon>
    </lineage>
</organism>
<keyword evidence="2" id="KW-0560">Oxidoreductase</keyword>
<proteinExistence type="inferred from homology"/>
<dbReference type="Pfam" id="PF00106">
    <property type="entry name" value="adh_short"/>
    <property type="match status" value="1"/>
</dbReference>